<dbReference type="Proteomes" id="UP000067738">
    <property type="component" value="Chromosome"/>
</dbReference>
<dbReference type="PATRIC" id="fig|230361.4.peg.980"/>
<dbReference type="AlphaFoldDB" id="A0A0U2TS62"/>
<feature type="domain" description="HTH cro/C1-type" evidence="2">
    <location>
        <begin position="21"/>
        <end position="81"/>
    </location>
</feature>
<dbReference type="InterPro" id="IPR001387">
    <property type="entry name" value="Cro/C1-type_HTH"/>
</dbReference>
<dbReference type="GO" id="GO:0003677">
    <property type="term" value="F:DNA binding"/>
    <property type="evidence" value="ECO:0007669"/>
    <property type="project" value="UniProtKB-KW"/>
</dbReference>
<name>A0A0U2TS62_9EURY</name>
<organism evidence="3 4">
    <name type="scientific">Methanobrevibacter millerae</name>
    <dbReference type="NCBI Taxonomy" id="230361"/>
    <lineage>
        <taxon>Archaea</taxon>
        <taxon>Methanobacteriati</taxon>
        <taxon>Methanobacteriota</taxon>
        <taxon>Methanomada group</taxon>
        <taxon>Methanobacteria</taxon>
        <taxon>Methanobacteriales</taxon>
        <taxon>Methanobacteriaceae</taxon>
        <taxon>Methanobrevibacter</taxon>
    </lineage>
</organism>
<dbReference type="PROSITE" id="PS50943">
    <property type="entry name" value="HTH_CROC1"/>
    <property type="match status" value="1"/>
</dbReference>
<accession>A0A0U2TS62</accession>
<evidence type="ECO:0000313" key="3">
    <source>
        <dbReference type="EMBL" id="ALT68739.1"/>
    </source>
</evidence>
<evidence type="ECO:0000313" key="4">
    <source>
        <dbReference type="Proteomes" id="UP000067738"/>
    </source>
</evidence>
<dbReference type="SMART" id="SM00530">
    <property type="entry name" value="HTH_XRE"/>
    <property type="match status" value="1"/>
</dbReference>
<dbReference type="PANTHER" id="PTHR46558:SF4">
    <property type="entry name" value="DNA-BIDING PHAGE PROTEIN"/>
    <property type="match status" value="1"/>
</dbReference>
<evidence type="ECO:0000259" key="2">
    <source>
        <dbReference type="PROSITE" id="PS50943"/>
    </source>
</evidence>
<dbReference type="InterPro" id="IPR010982">
    <property type="entry name" value="Lambda_DNA-bd_dom_sf"/>
</dbReference>
<keyword evidence="4" id="KW-1185">Reference proteome</keyword>
<gene>
    <name evidence="3" type="ORF">sm9_0950</name>
</gene>
<dbReference type="Gene3D" id="1.10.260.40">
    <property type="entry name" value="lambda repressor-like DNA-binding domains"/>
    <property type="match status" value="1"/>
</dbReference>
<dbReference type="Pfam" id="PF01381">
    <property type="entry name" value="HTH_3"/>
    <property type="match status" value="1"/>
</dbReference>
<dbReference type="SUPFAM" id="SSF47413">
    <property type="entry name" value="lambda repressor-like DNA-binding domains"/>
    <property type="match status" value="1"/>
</dbReference>
<dbReference type="PANTHER" id="PTHR46558">
    <property type="entry name" value="TRACRIPTIONAL REGULATORY PROTEIN-RELATED-RELATED"/>
    <property type="match status" value="1"/>
</dbReference>
<evidence type="ECO:0000256" key="1">
    <source>
        <dbReference type="ARBA" id="ARBA00023125"/>
    </source>
</evidence>
<sequence length="92" mass="11163">MYLNTFCKNELIIWIIMKTMIKYLRQELKMSQKELGDKVGVTRQTINSLENGRYNPSLFLAHDITRVLNKMIFKENREEYFVIEDIFIFDDY</sequence>
<reference evidence="3 4" key="1">
    <citation type="submission" date="2015-04" db="EMBL/GenBank/DDBJ databases">
        <title>The complete genome sequence of the rumen methanogen Methanobrevibacter millerae SM9.</title>
        <authorList>
            <person name="Leahy S.C."/>
            <person name="Kelly W.J."/>
            <person name="Pacheco D.M."/>
            <person name="Li D."/>
            <person name="Altermann E."/>
            <person name="Attwood G.T."/>
        </authorList>
    </citation>
    <scope>NUCLEOTIDE SEQUENCE [LARGE SCALE GENOMIC DNA]</scope>
    <source>
        <strain evidence="3 4">SM9</strain>
    </source>
</reference>
<dbReference type="EMBL" id="CP011266">
    <property type="protein sequence ID" value="ALT68739.1"/>
    <property type="molecule type" value="Genomic_DNA"/>
</dbReference>
<protein>
    <submittedName>
        <fullName evidence="3">HTH domain-containing protein</fullName>
    </submittedName>
</protein>
<proteinExistence type="predicted"/>
<dbReference type="KEGG" id="mmil:sm9_0950"/>
<keyword evidence="1" id="KW-0238">DNA-binding</keyword>
<dbReference type="CDD" id="cd00093">
    <property type="entry name" value="HTH_XRE"/>
    <property type="match status" value="1"/>
</dbReference>